<proteinExistence type="inferred from homology"/>
<evidence type="ECO:0000313" key="7">
    <source>
        <dbReference type="EMBL" id="CAK9208061.1"/>
    </source>
</evidence>
<dbReference type="EMBL" id="OZ019908">
    <property type="protein sequence ID" value="CAK9208061.1"/>
    <property type="molecule type" value="Genomic_DNA"/>
</dbReference>
<feature type="signal peptide" evidence="6">
    <location>
        <begin position="1"/>
        <end position="28"/>
    </location>
</feature>
<evidence type="ECO:0000256" key="5">
    <source>
        <dbReference type="ARBA" id="ARBA00022729"/>
    </source>
</evidence>
<dbReference type="PANTHER" id="PTHR31232">
    <property type="match status" value="1"/>
</dbReference>
<keyword evidence="5 6" id="KW-0732">Signal</keyword>
<organism evidence="7 8">
    <name type="scientific">Sphagnum troendelagicum</name>
    <dbReference type="NCBI Taxonomy" id="128251"/>
    <lineage>
        <taxon>Eukaryota</taxon>
        <taxon>Viridiplantae</taxon>
        <taxon>Streptophyta</taxon>
        <taxon>Embryophyta</taxon>
        <taxon>Bryophyta</taxon>
        <taxon>Sphagnophytina</taxon>
        <taxon>Sphagnopsida</taxon>
        <taxon>Sphagnales</taxon>
        <taxon>Sphagnaceae</taxon>
        <taxon>Sphagnum</taxon>
    </lineage>
</organism>
<protein>
    <recommendedName>
        <fullName evidence="6">S-protein homolog</fullName>
    </recommendedName>
</protein>
<dbReference type="InterPro" id="IPR010264">
    <property type="entry name" value="Self-incomp_S1"/>
</dbReference>
<dbReference type="Pfam" id="PF05938">
    <property type="entry name" value="Self-incomp_S1"/>
    <property type="match status" value="1"/>
</dbReference>
<evidence type="ECO:0000256" key="3">
    <source>
        <dbReference type="ARBA" id="ARBA00022471"/>
    </source>
</evidence>
<reference evidence="7" key="1">
    <citation type="submission" date="2024-02" db="EMBL/GenBank/DDBJ databases">
        <authorList>
            <consortium name="ELIXIR-Norway"/>
            <consortium name="Elixir Norway"/>
        </authorList>
    </citation>
    <scope>NUCLEOTIDE SEQUENCE</scope>
</reference>
<feature type="chain" id="PRO_5044966005" description="S-protein homolog" evidence="6">
    <location>
        <begin position="29"/>
        <end position="134"/>
    </location>
</feature>
<dbReference type="Proteomes" id="UP001497512">
    <property type="component" value="Chromosome 16"/>
</dbReference>
<keyword evidence="4 6" id="KW-0964">Secreted</keyword>
<comment type="similarity">
    <text evidence="2 6">Belongs to the plant self-incompatibility (S1) protein family.</text>
</comment>
<evidence type="ECO:0000313" key="8">
    <source>
        <dbReference type="Proteomes" id="UP001497512"/>
    </source>
</evidence>
<dbReference type="PANTHER" id="PTHR31232:SF18">
    <property type="entry name" value="S-PROTEIN HOMOLOG"/>
    <property type="match status" value="1"/>
</dbReference>
<accession>A0ABP0TYQ9</accession>
<evidence type="ECO:0000256" key="2">
    <source>
        <dbReference type="ARBA" id="ARBA00005581"/>
    </source>
</evidence>
<evidence type="ECO:0000256" key="1">
    <source>
        <dbReference type="ARBA" id="ARBA00004613"/>
    </source>
</evidence>
<comment type="subcellular location">
    <subcellularLocation>
        <location evidence="1 6">Secreted</location>
    </subcellularLocation>
</comment>
<gene>
    <name evidence="7" type="ORF">CSSPTR1EN2_LOCUS9118</name>
</gene>
<keyword evidence="3 6" id="KW-0713">Self-incompatibility</keyword>
<sequence length="134" mass="14925">MMMSKQTLSCVVLVVVVHLMMIMKHVTCVPTVVTLRNEIPNEILHVDCYSKVDDLGWQTVAFGSSYVISFEQNVQGTTIFVCDFSAGTTYHITSVIVFRGFMYGPSMPCSTKCTWTISPSGFYDNGVFSQSWAP</sequence>
<evidence type="ECO:0000256" key="6">
    <source>
        <dbReference type="RuleBase" id="RU367044"/>
    </source>
</evidence>
<keyword evidence="8" id="KW-1185">Reference proteome</keyword>
<evidence type="ECO:0000256" key="4">
    <source>
        <dbReference type="ARBA" id="ARBA00022525"/>
    </source>
</evidence>
<name>A0ABP0TYQ9_9BRYO</name>